<accession>A0A0G3EG59</accession>
<name>A0A0G3EG59_9BACT</name>
<protein>
    <submittedName>
        <fullName evidence="1">Uncharacterized protein</fullName>
    </submittedName>
</protein>
<gene>
    <name evidence="1" type="ORF">L21SP4_02214</name>
</gene>
<proteinExistence type="predicted"/>
<organism evidence="1 2">
    <name type="scientific">Kiritimatiella glycovorans</name>
    <dbReference type="NCBI Taxonomy" id="1307763"/>
    <lineage>
        <taxon>Bacteria</taxon>
        <taxon>Pseudomonadati</taxon>
        <taxon>Kiritimatiellota</taxon>
        <taxon>Kiritimatiellia</taxon>
        <taxon>Kiritimatiellales</taxon>
        <taxon>Kiritimatiellaceae</taxon>
        <taxon>Kiritimatiella</taxon>
    </lineage>
</organism>
<keyword evidence="2" id="KW-1185">Reference proteome</keyword>
<evidence type="ECO:0000313" key="1">
    <source>
        <dbReference type="EMBL" id="AKJ65441.1"/>
    </source>
</evidence>
<dbReference type="AlphaFoldDB" id="A0A0G3EG59"/>
<reference evidence="1 2" key="2">
    <citation type="journal article" date="2016" name="ISME J.">
        <title>Characterization of the first cultured representative of Verrucomicrobia subdivision 5 indicates the proposal of a novel phylum.</title>
        <authorList>
            <person name="Spring S."/>
            <person name="Bunk B."/>
            <person name="Sproer C."/>
            <person name="Schumann P."/>
            <person name="Rohde M."/>
            <person name="Tindall B.J."/>
            <person name="Klenk H.P."/>
        </authorList>
    </citation>
    <scope>NUCLEOTIDE SEQUENCE [LARGE SCALE GENOMIC DNA]</scope>
    <source>
        <strain evidence="1 2">L21-Fru-AB</strain>
    </source>
</reference>
<dbReference type="KEGG" id="vbl:L21SP4_02214"/>
<evidence type="ECO:0000313" key="2">
    <source>
        <dbReference type="Proteomes" id="UP000035268"/>
    </source>
</evidence>
<dbReference type="Proteomes" id="UP000035268">
    <property type="component" value="Chromosome"/>
</dbReference>
<dbReference type="EMBL" id="CP010904">
    <property type="protein sequence ID" value="AKJ65441.1"/>
    <property type="molecule type" value="Genomic_DNA"/>
</dbReference>
<sequence length="208" mass="22589">MATYTRLADLLINTVNSKSYAGSAGTSAASVPCRLVGRTTQFCDLFSQNIGDQGSHFTTQPVTENISCCRRFNSAVLIMAAFRPRTAWQPSLPSRYPTHFRALGGSGATPTEKGEAIMRIAGFNLSTGFKDAIVTHGGLLSGWFAPSVQHGRSSGDRLQVSTVNGTLPGAQNRRTTDHAGRRSIEAAIRVCVYMCAVRHYVFMNRLRK</sequence>
<reference evidence="2" key="1">
    <citation type="submission" date="2015-02" db="EMBL/GenBank/DDBJ databases">
        <title>Description and complete genome sequence of the first cultured representative of the subdivision 5 of the Verrucomicrobia phylum.</title>
        <authorList>
            <person name="Spring S."/>
            <person name="Bunk B."/>
            <person name="Sproer C."/>
            <person name="Klenk H.-P."/>
        </authorList>
    </citation>
    <scope>NUCLEOTIDE SEQUENCE [LARGE SCALE GENOMIC DNA]</scope>
    <source>
        <strain evidence="2">L21-Fru-AB</strain>
    </source>
</reference>